<evidence type="ECO:0000256" key="6">
    <source>
        <dbReference type="ARBA" id="ARBA00022618"/>
    </source>
</evidence>
<reference evidence="18" key="1">
    <citation type="submission" date="2025-08" db="UniProtKB">
        <authorList>
            <consortium name="RefSeq"/>
        </authorList>
    </citation>
    <scope>IDENTIFICATION</scope>
</reference>
<dbReference type="Proteomes" id="UP000694850">
    <property type="component" value="Unplaced"/>
</dbReference>
<dbReference type="PANTHER" id="PTHR22980">
    <property type="entry name" value="CORTISTATIN"/>
    <property type="match status" value="1"/>
</dbReference>
<evidence type="ECO:0000256" key="11">
    <source>
        <dbReference type="ARBA" id="ARBA00023204"/>
    </source>
</evidence>
<dbReference type="AlphaFoldDB" id="A0A8B7A0B2"/>
<evidence type="ECO:0000256" key="4">
    <source>
        <dbReference type="ARBA" id="ARBA00016400"/>
    </source>
</evidence>
<evidence type="ECO:0000256" key="5">
    <source>
        <dbReference type="ARBA" id="ARBA00022454"/>
    </source>
</evidence>
<dbReference type="OrthoDB" id="1872155at2759"/>
<evidence type="ECO:0000256" key="3">
    <source>
        <dbReference type="ARBA" id="ARBA00006612"/>
    </source>
</evidence>
<evidence type="ECO:0000256" key="15">
    <source>
        <dbReference type="ARBA" id="ARBA00081650"/>
    </source>
</evidence>
<sequence>MEDEAAEEQQQFSYQQRLKAAVHYTVGRLCEEVALDKDMQFSKPTIAAISEVTFRQCENFAKDLEMFARHAKRSTINTEDVKLLARRSSSLLKYITEKNEEIAQFNLEQKAKKKKKAENGNRDLRELAEAEVEKSDN</sequence>
<dbReference type="GO" id="GO:0006281">
    <property type="term" value="P:DNA repair"/>
    <property type="evidence" value="ECO:0007669"/>
    <property type="project" value="UniProtKB-KW"/>
</dbReference>
<comment type="subcellular location">
    <subcellularLocation>
        <location evidence="2">Chromosome</location>
        <location evidence="2">Centromere</location>
        <location evidence="2">Kinetochore</location>
    </subcellularLocation>
    <subcellularLocation>
        <location evidence="1">Nucleus</location>
    </subcellularLocation>
</comment>
<evidence type="ECO:0000313" key="17">
    <source>
        <dbReference type="Proteomes" id="UP000694850"/>
    </source>
</evidence>
<evidence type="ECO:0000256" key="16">
    <source>
        <dbReference type="SAM" id="MobiDB-lite"/>
    </source>
</evidence>
<dbReference type="GO" id="GO:0031297">
    <property type="term" value="P:replication fork processing"/>
    <property type="evidence" value="ECO:0007669"/>
    <property type="project" value="TreeGrafter"/>
</dbReference>
<dbReference type="GO" id="GO:0000712">
    <property type="term" value="P:resolution of meiotic recombination intermediates"/>
    <property type="evidence" value="ECO:0007669"/>
    <property type="project" value="TreeGrafter"/>
</dbReference>
<keyword evidence="6" id="KW-0132">Cell division</keyword>
<dbReference type="InterPro" id="IPR029003">
    <property type="entry name" value="CENP-S/Mhf1"/>
</dbReference>
<keyword evidence="8" id="KW-0498">Mitosis</keyword>
<evidence type="ECO:0000256" key="10">
    <source>
        <dbReference type="ARBA" id="ARBA00023125"/>
    </source>
</evidence>
<dbReference type="SUPFAM" id="SSF47113">
    <property type="entry name" value="Histone-fold"/>
    <property type="match status" value="1"/>
</dbReference>
<name>A0A8B7A0B2_ORYAF</name>
<dbReference type="GO" id="GO:0003682">
    <property type="term" value="F:chromatin binding"/>
    <property type="evidence" value="ECO:0007669"/>
    <property type="project" value="TreeGrafter"/>
</dbReference>
<proteinExistence type="inferred from homology"/>
<evidence type="ECO:0000256" key="9">
    <source>
        <dbReference type="ARBA" id="ARBA00022838"/>
    </source>
</evidence>
<evidence type="ECO:0000256" key="13">
    <source>
        <dbReference type="ARBA" id="ARBA00023306"/>
    </source>
</evidence>
<gene>
    <name evidence="18" type="primary">LOC103198445</name>
</gene>
<dbReference type="CDD" id="cd22919">
    <property type="entry name" value="HFD_CENP-S"/>
    <property type="match status" value="1"/>
</dbReference>
<feature type="compositionally biased region" description="Basic and acidic residues" evidence="16">
    <location>
        <begin position="117"/>
        <end position="137"/>
    </location>
</feature>
<comment type="similarity">
    <text evidence="3">Belongs to the TAF9 family. CENP-S/MHF1 subfamily.</text>
</comment>
<evidence type="ECO:0000256" key="1">
    <source>
        <dbReference type="ARBA" id="ARBA00004123"/>
    </source>
</evidence>
<organism evidence="17 18">
    <name type="scientific">Orycteropus afer afer</name>
    <dbReference type="NCBI Taxonomy" id="1230840"/>
    <lineage>
        <taxon>Eukaryota</taxon>
        <taxon>Metazoa</taxon>
        <taxon>Chordata</taxon>
        <taxon>Craniata</taxon>
        <taxon>Vertebrata</taxon>
        <taxon>Euteleostomi</taxon>
        <taxon>Mammalia</taxon>
        <taxon>Eutheria</taxon>
        <taxon>Afrotheria</taxon>
        <taxon>Tubulidentata</taxon>
        <taxon>Orycteropodidae</taxon>
        <taxon>Orycteropus</taxon>
    </lineage>
</organism>
<accession>A0A8B7A0B2</accession>
<protein>
    <recommendedName>
        <fullName evidence="4">Centromere protein S</fullName>
    </recommendedName>
    <alternativeName>
        <fullName evidence="15">FANCM-interacting histone fold protein 1</fullName>
    </alternativeName>
</protein>
<dbReference type="GO" id="GO:0003677">
    <property type="term" value="F:DNA binding"/>
    <property type="evidence" value="ECO:0007669"/>
    <property type="project" value="UniProtKB-KW"/>
</dbReference>
<keyword evidence="9" id="KW-0995">Kinetochore</keyword>
<keyword evidence="5" id="KW-0158">Chromosome</keyword>
<evidence type="ECO:0000256" key="12">
    <source>
        <dbReference type="ARBA" id="ARBA00023242"/>
    </source>
</evidence>
<keyword evidence="10" id="KW-0238">DNA-binding</keyword>
<keyword evidence="14" id="KW-0137">Centromere</keyword>
<dbReference type="FunFam" id="1.10.20.10:FF:000063">
    <property type="entry name" value="Centromere protein S"/>
    <property type="match status" value="1"/>
</dbReference>
<evidence type="ECO:0000256" key="8">
    <source>
        <dbReference type="ARBA" id="ARBA00022776"/>
    </source>
</evidence>
<dbReference type="Gene3D" id="1.10.20.10">
    <property type="entry name" value="Histone, subunit A"/>
    <property type="match status" value="1"/>
</dbReference>
<dbReference type="GO" id="GO:0051301">
    <property type="term" value="P:cell division"/>
    <property type="evidence" value="ECO:0007669"/>
    <property type="project" value="UniProtKB-KW"/>
</dbReference>
<dbReference type="Pfam" id="PF15630">
    <property type="entry name" value="CENP-S"/>
    <property type="match status" value="1"/>
</dbReference>
<evidence type="ECO:0000313" key="18">
    <source>
        <dbReference type="RefSeq" id="XP_007940807.1"/>
    </source>
</evidence>
<keyword evidence="13" id="KW-0131">Cell cycle</keyword>
<evidence type="ECO:0000256" key="7">
    <source>
        <dbReference type="ARBA" id="ARBA00022763"/>
    </source>
</evidence>
<dbReference type="PANTHER" id="PTHR22980:SF0">
    <property type="entry name" value="CENTROMERE PROTEIN S"/>
    <property type="match status" value="1"/>
</dbReference>
<keyword evidence="12" id="KW-0539">Nucleus</keyword>
<evidence type="ECO:0000256" key="14">
    <source>
        <dbReference type="ARBA" id="ARBA00023328"/>
    </source>
</evidence>
<evidence type="ECO:0000256" key="2">
    <source>
        <dbReference type="ARBA" id="ARBA00004629"/>
    </source>
</evidence>
<feature type="region of interest" description="Disordered" evidence="16">
    <location>
        <begin position="109"/>
        <end position="137"/>
    </location>
</feature>
<keyword evidence="7" id="KW-0227">DNA damage</keyword>
<dbReference type="GO" id="GO:0046982">
    <property type="term" value="F:protein heterodimerization activity"/>
    <property type="evidence" value="ECO:0007669"/>
    <property type="project" value="InterPro"/>
</dbReference>
<dbReference type="GO" id="GO:0071821">
    <property type="term" value="C:FANCM-MHF complex"/>
    <property type="evidence" value="ECO:0007669"/>
    <property type="project" value="InterPro"/>
</dbReference>
<dbReference type="GO" id="GO:0043240">
    <property type="term" value="C:Fanconi anaemia nuclear complex"/>
    <property type="evidence" value="ECO:0007669"/>
    <property type="project" value="TreeGrafter"/>
</dbReference>
<keyword evidence="17" id="KW-1185">Reference proteome</keyword>
<dbReference type="GO" id="GO:0000776">
    <property type="term" value="C:kinetochore"/>
    <property type="evidence" value="ECO:0007669"/>
    <property type="project" value="UniProtKB-KW"/>
</dbReference>
<dbReference type="RefSeq" id="XP_007940807.1">
    <property type="nucleotide sequence ID" value="XM_007942616.1"/>
</dbReference>
<dbReference type="InterPro" id="IPR009072">
    <property type="entry name" value="Histone-fold"/>
</dbReference>
<keyword evidence="11" id="KW-0234">DNA repair</keyword>